<keyword evidence="10" id="KW-0862">Zinc</keyword>
<dbReference type="AlphaFoldDB" id="A0A3B1K690"/>
<evidence type="ECO:0000256" key="14">
    <source>
        <dbReference type="ARBA" id="ARBA00044536"/>
    </source>
</evidence>
<evidence type="ECO:0000256" key="4">
    <source>
        <dbReference type="ARBA" id="ARBA00007626"/>
    </source>
</evidence>
<feature type="compositionally biased region" description="Basic and acidic residues" evidence="16">
    <location>
        <begin position="96"/>
        <end position="115"/>
    </location>
</feature>
<dbReference type="GO" id="GO:0001682">
    <property type="term" value="P:tRNA 5'-leader removal"/>
    <property type="evidence" value="ECO:0007669"/>
    <property type="project" value="TreeGrafter"/>
</dbReference>
<evidence type="ECO:0000256" key="6">
    <source>
        <dbReference type="ARBA" id="ARBA00022694"/>
    </source>
</evidence>
<dbReference type="Ensembl" id="ENSAMXT00000037604.1">
    <property type="protein sequence ID" value="ENSAMXP00000050182.1"/>
    <property type="gene ID" value="ENSAMXG00000029104.1"/>
</dbReference>
<dbReference type="Gene3D" id="3.40.50.11980">
    <property type="match status" value="1"/>
</dbReference>
<feature type="region of interest" description="Disordered" evidence="16">
    <location>
        <begin position="65"/>
        <end position="115"/>
    </location>
</feature>
<keyword evidence="19" id="KW-1185">Reference proteome</keyword>
<evidence type="ECO:0000256" key="10">
    <source>
        <dbReference type="ARBA" id="ARBA00022833"/>
    </source>
</evidence>
<evidence type="ECO:0000256" key="2">
    <source>
        <dbReference type="ARBA" id="ARBA00001946"/>
    </source>
</evidence>
<keyword evidence="9" id="KW-0378">Hydrolase</keyword>
<dbReference type="InterPro" id="IPR011990">
    <property type="entry name" value="TPR-like_helical_dom_sf"/>
</dbReference>
<dbReference type="InParanoid" id="A0A3B1K690"/>
<keyword evidence="13" id="KW-0496">Mitochondrion</keyword>
<evidence type="ECO:0000256" key="16">
    <source>
        <dbReference type="SAM" id="MobiDB-lite"/>
    </source>
</evidence>
<protein>
    <recommendedName>
        <fullName evidence="14">Mitochondrial ribonuclease P catalytic subunit</fullName>
        <ecNumber evidence="5">3.1.26.5</ecNumber>
    </recommendedName>
    <alternativeName>
        <fullName evidence="15">Mitochondrial ribonuclease P protein 3</fullName>
    </alternativeName>
</protein>
<dbReference type="FunCoup" id="A0A3B1K690">
    <property type="interactions" value="982"/>
</dbReference>
<evidence type="ECO:0000256" key="9">
    <source>
        <dbReference type="ARBA" id="ARBA00022801"/>
    </source>
</evidence>
<dbReference type="GO" id="GO:0004526">
    <property type="term" value="F:ribonuclease P activity"/>
    <property type="evidence" value="ECO:0007669"/>
    <property type="project" value="UniProtKB-EC"/>
</dbReference>
<comment type="cofactor">
    <cofactor evidence="2">
        <name>Mg(2+)</name>
        <dbReference type="ChEBI" id="CHEBI:18420"/>
    </cofactor>
</comment>
<evidence type="ECO:0000256" key="11">
    <source>
        <dbReference type="ARBA" id="ARBA00022842"/>
    </source>
</evidence>
<evidence type="ECO:0000259" key="17">
    <source>
        <dbReference type="Pfam" id="PF16953"/>
    </source>
</evidence>
<dbReference type="InterPro" id="IPR031595">
    <property type="entry name" value="PRORP_C"/>
</dbReference>
<comment type="catalytic activity">
    <reaction evidence="1">
        <text>Endonucleolytic cleavage of RNA, removing 5'-extranucleotides from tRNA precursor.</text>
        <dbReference type="EC" id="3.1.26.5"/>
    </reaction>
</comment>
<dbReference type="PANTHER" id="PTHR13547">
    <property type="match status" value="1"/>
</dbReference>
<dbReference type="STRING" id="7994.ENSAMXP00000050182"/>
<reference evidence="19" key="2">
    <citation type="journal article" date="2014" name="Nat. Commun.">
        <title>The cavefish genome reveals candidate genes for eye loss.</title>
        <authorList>
            <person name="McGaugh S.E."/>
            <person name="Gross J.B."/>
            <person name="Aken B."/>
            <person name="Blin M."/>
            <person name="Borowsky R."/>
            <person name="Chalopin D."/>
            <person name="Hinaux H."/>
            <person name="Jeffery W.R."/>
            <person name="Keene A."/>
            <person name="Ma L."/>
            <person name="Minx P."/>
            <person name="Murphy D."/>
            <person name="O'Quin K.E."/>
            <person name="Retaux S."/>
            <person name="Rohner N."/>
            <person name="Searle S.M."/>
            <person name="Stahl B.A."/>
            <person name="Tabin C."/>
            <person name="Volff J.N."/>
            <person name="Yoshizawa M."/>
            <person name="Warren W.C."/>
        </authorList>
    </citation>
    <scope>NUCLEOTIDE SEQUENCE [LARGE SCALE GENOMIC DNA]</scope>
    <source>
        <strain evidence="19">female</strain>
    </source>
</reference>
<reference evidence="18" key="4">
    <citation type="submission" date="2025-09" db="UniProtKB">
        <authorList>
            <consortium name="Ensembl"/>
        </authorList>
    </citation>
    <scope>IDENTIFICATION</scope>
</reference>
<dbReference type="CDD" id="cd18718">
    <property type="entry name" value="PIN_PRORP"/>
    <property type="match status" value="1"/>
</dbReference>
<evidence type="ECO:0000313" key="19">
    <source>
        <dbReference type="Proteomes" id="UP000018467"/>
    </source>
</evidence>
<evidence type="ECO:0000256" key="3">
    <source>
        <dbReference type="ARBA" id="ARBA00004173"/>
    </source>
</evidence>
<dbReference type="InterPro" id="IPR002885">
    <property type="entry name" value="PPR_rpt"/>
</dbReference>
<dbReference type="Proteomes" id="UP000018467">
    <property type="component" value="Unassembled WGS sequence"/>
</dbReference>
<evidence type="ECO:0000256" key="15">
    <source>
        <dbReference type="ARBA" id="ARBA00044559"/>
    </source>
</evidence>
<keyword evidence="6" id="KW-0819">tRNA processing</keyword>
<feature type="domain" description="PRORP" evidence="17">
    <location>
        <begin position="320"/>
        <end position="554"/>
    </location>
</feature>
<dbReference type="GO" id="GO:0046872">
    <property type="term" value="F:metal ion binding"/>
    <property type="evidence" value="ECO:0007669"/>
    <property type="project" value="UniProtKB-KW"/>
</dbReference>
<dbReference type="GeneTree" id="ENSGT00390000002201"/>
<keyword evidence="12" id="KW-0809">Transit peptide</keyword>
<evidence type="ECO:0000256" key="5">
    <source>
        <dbReference type="ARBA" id="ARBA00012179"/>
    </source>
</evidence>
<name>A0A3B1K690_ASTMX</name>
<dbReference type="NCBIfam" id="TIGR00756">
    <property type="entry name" value="PPR"/>
    <property type="match status" value="1"/>
</dbReference>
<dbReference type="Pfam" id="PF16953">
    <property type="entry name" value="PRORP"/>
    <property type="match status" value="1"/>
</dbReference>
<keyword evidence="7" id="KW-0540">Nuclease</keyword>
<proteinExistence type="inferred from homology"/>
<feature type="region of interest" description="Disordered" evidence="16">
    <location>
        <begin position="21"/>
        <end position="46"/>
    </location>
</feature>
<dbReference type="GO" id="GO:0097745">
    <property type="term" value="P:mitochondrial tRNA 5'-end processing"/>
    <property type="evidence" value="ECO:0007669"/>
    <property type="project" value="TreeGrafter"/>
</dbReference>
<evidence type="ECO:0000256" key="12">
    <source>
        <dbReference type="ARBA" id="ARBA00022946"/>
    </source>
</evidence>
<dbReference type="GO" id="GO:0030678">
    <property type="term" value="C:mitochondrial ribonuclease P complex"/>
    <property type="evidence" value="ECO:0007669"/>
    <property type="project" value="TreeGrafter"/>
</dbReference>
<reference evidence="18" key="3">
    <citation type="submission" date="2025-08" db="UniProtKB">
        <authorList>
            <consortium name="Ensembl"/>
        </authorList>
    </citation>
    <scope>IDENTIFICATION</scope>
</reference>
<evidence type="ECO:0000256" key="13">
    <source>
        <dbReference type="ARBA" id="ARBA00023128"/>
    </source>
</evidence>
<dbReference type="PANTHER" id="PTHR13547:SF1">
    <property type="entry name" value="MITOCHONDRIAL RIBONUCLEASE P CATALYTIC SUBUNIT"/>
    <property type="match status" value="1"/>
</dbReference>
<keyword evidence="11" id="KW-0460">Magnesium</keyword>
<dbReference type="FunFam" id="1.25.40.10:FF:001403">
    <property type="entry name" value="Mitochondrial ribonuclease P protein 3-like Protein"/>
    <property type="match status" value="1"/>
</dbReference>
<keyword evidence="8" id="KW-0479">Metal-binding</keyword>
<comment type="similarity">
    <text evidence="4">Belongs to the PPR family. P subfamily.</text>
</comment>
<reference evidence="19" key="1">
    <citation type="submission" date="2013-03" db="EMBL/GenBank/DDBJ databases">
        <authorList>
            <person name="Jeffery W."/>
            <person name="Warren W."/>
            <person name="Wilson R.K."/>
        </authorList>
    </citation>
    <scope>NUCLEOTIDE SEQUENCE</scope>
    <source>
        <strain evidence="19">female</strain>
    </source>
</reference>
<comment type="subcellular location">
    <subcellularLocation>
        <location evidence="3">Mitochondrion</location>
    </subcellularLocation>
</comment>
<evidence type="ECO:0000256" key="1">
    <source>
        <dbReference type="ARBA" id="ARBA00000928"/>
    </source>
</evidence>
<sequence>IDIFLFCNTVLKFRSKPTEFRSKPTEFRSKPTEFRSKPTEFRSEEHRPFRSVFAAGTARRTAEMLKKREGRAEEKEEEEEMDRCSVRYKASSQQEIPDRPLSPEEWRKLRDDSSRPDRFPGRMLNLMLAAGTDVDVAKSLLAFIALDSGTVPYVLLLKYLSLCVSGGHHSEVLDTYDLMKSCFKTLDIGAYSLLLKGISRTERWREMLPMLEEIKKIVTPTRRNYGDAISGAFLNGDSETGWTLYNEMMELGLEPNQEVWQCMFNSATSLQKDKEKLLDILIYMRENQVYPQEMLVKSIKTWFQSLPGEGWTGRFSSVDSRDRCGSCQAEMESIELTEEEYSQLKQRVMANVIEGRDVFFKTTPQELQSFKNFVKKSPAFDVIVDGLNVANISVHGPKSQNLLAVVSELCDQGLTILVLGRKHMMQHSKMWNRYDILKIKQIAHCFFTDNISKDDPFLLYAALHSGNNCKFVSRDLMRDHKACLPDSATRRLFFKWQRGHQLVVPWYVPGKKVRFQRELRYDTVVQSTPTSWHLPYDEDGEDRSSYEIPQKWLCLTKQH</sequence>
<feature type="compositionally biased region" description="Basic and acidic residues" evidence="16">
    <location>
        <begin position="65"/>
        <end position="74"/>
    </location>
</feature>
<dbReference type="EC" id="3.1.26.5" evidence="5"/>
<accession>A0A3B1K690</accession>
<dbReference type="InterPro" id="IPR033495">
    <property type="entry name" value="MRPP3_PIN_dom"/>
</dbReference>
<evidence type="ECO:0000256" key="8">
    <source>
        <dbReference type="ARBA" id="ARBA00022723"/>
    </source>
</evidence>
<dbReference type="Gene3D" id="1.25.40.10">
    <property type="entry name" value="Tetratricopeptide repeat domain"/>
    <property type="match status" value="1"/>
</dbReference>
<evidence type="ECO:0000256" key="7">
    <source>
        <dbReference type="ARBA" id="ARBA00022722"/>
    </source>
</evidence>
<evidence type="ECO:0000313" key="18">
    <source>
        <dbReference type="Ensembl" id="ENSAMXP00000050182.1"/>
    </source>
</evidence>
<dbReference type="Bgee" id="ENSAMXG00000029104">
    <property type="expression patterns" value="Expressed in head kidney and 13 other cell types or tissues"/>
</dbReference>
<organism evidence="18 19">
    <name type="scientific">Astyanax mexicanus</name>
    <name type="common">Blind cave fish</name>
    <name type="synonym">Astyanax fasciatus mexicanus</name>
    <dbReference type="NCBI Taxonomy" id="7994"/>
    <lineage>
        <taxon>Eukaryota</taxon>
        <taxon>Metazoa</taxon>
        <taxon>Chordata</taxon>
        <taxon>Craniata</taxon>
        <taxon>Vertebrata</taxon>
        <taxon>Euteleostomi</taxon>
        <taxon>Actinopterygii</taxon>
        <taxon>Neopterygii</taxon>
        <taxon>Teleostei</taxon>
        <taxon>Ostariophysi</taxon>
        <taxon>Characiformes</taxon>
        <taxon>Characoidei</taxon>
        <taxon>Acestrorhamphidae</taxon>
        <taxon>Acestrorhamphinae</taxon>
        <taxon>Astyanax</taxon>
    </lineage>
</organism>